<evidence type="ECO:0000256" key="1">
    <source>
        <dbReference type="SAM" id="MobiDB-lite"/>
    </source>
</evidence>
<sequence>MARRSWKKNKLGEGSSTGSWIWGKGPQGILSDAEEDKWEEEVKWFWARLDLKQWREEVEMLDEELKHTGA</sequence>
<organism evidence="2 3">
    <name type="scientific">Schizopora paradoxa</name>
    <dbReference type="NCBI Taxonomy" id="27342"/>
    <lineage>
        <taxon>Eukaryota</taxon>
        <taxon>Fungi</taxon>
        <taxon>Dikarya</taxon>
        <taxon>Basidiomycota</taxon>
        <taxon>Agaricomycotina</taxon>
        <taxon>Agaricomycetes</taxon>
        <taxon>Hymenochaetales</taxon>
        <taxon>Schizoporaceae</taxon>
        <taxon>Schizopora</taxon>
    </lineage>
</organism>
<accession>A0A0H2QYH9</accession>
<dbReference type="InParanoid" id="A0A0H2QYH9"/>
<keyword evidence="3" id="KW-1185">Reference proteome</keyword>
<evidence type="ECO:0000313" key="3">
    <source>
        <dbReference type="Proteomes" id="UP000053477"/>
    </source>
</evidence>
<dbReference type="OrthoDB" id="3232711at2759"/>
<name>A0A0H2QYH9_9AGAM</name>
<feature type="region of interest" description="Disordered" evidence="1">
    <location>
        <begin position="1"/>
        <end position="28"/>
    </location>
</feature>
<protein>
    <submittedName>
        <fullName evidence="2">Uncharacterized protein</fullName>
    </submittedName>
</protein>
<proteinExistence type="predicted"/>
<evidence type="ECO:0000313" key="2">
    <source>
        <dbReference type="EMBL" id="KLO04625.1"/>
    </source>
</evidence>
<dbReference type="EMBL" id="KQ086481">
    <property type="protein sequence ID" value="KLO04625.1"/>
    <property type="molecule type" value="Genomic_DNA"/>
</dbReference>
<dbReference type="Proteomes" id="UP000053477">
    <property type="component" value="Unassembled WGS sequence"/>
</dbReference>
<dbReference type="AlphaFoldDB" id="A0A0H2QYH9"/>
<reference evidence="2 3" key="1">
    <citation type="submission" date="2015-04" db="EMBL/GenBank/DDBJ databases">
        <title>Complete genome sequence of Schizopora paradoxa KUC8140, a cosmopolitan wood degrader in East Asia.</title>
        <authorList>
            <consortium name="DOE Joint Genome Institute"/>
            <person name="Min B."/>
            <person name="Park H."/>
            <person name="Jang Y."/>
            <person name="Kim J.-J."/>
            <person name="Kim K.H."/>
            <person name="Pangilinan J."/>
            <person name="Lipzen A."/>
            <person name="Riley R."/>
            <person name="Grigoriev I.V."/>
            <person name="Spatafora J.W."/>
            <person name="Choi I.-G."/>
        </authorList>
    </citation>
    <scope>NUCLEOTIDE SEQUENCE [LARGE SCALE GENOMIC DNA]</scope>
    <source>
        <strain evidence="2 3">KUC8140</strain>
    </source>
</reference>
<gene>
    <name evidence="2" type="ORF">SCHPADRAFT_947570</name>
</gene>